<evidence type="ECO:0000313" key="1">
    <source>
        <dbReference type="EMBL" id="ARS37459.1"/>
    </source>
</evidence>
<protein>
    <submittedName>
        <fullName evidence="1">TraB/GumN family protein</fullName>
    </submittedName>
</protein>
<gene>
    <name evidence="1" type="ORF">CA264_19640</name>
</gene>
<dbReference type="RefSeq" id="WP_025609115.1">
    <property type="nucleotide sequence ID" value="NZ_CP021235.1"/>
</dbReference>
<accession>A0A1X9YX60</accession>
<evidence type="ECO:0000313" key="2">
    <source>
        <dbReference type="Proteomes" id="UP000266292"/>
    </source>
</evidence>
<name>A0A1X9YX60_9BACT</name>
<dbReference type="Proteomes" id="UP000266292">
    <property type="component" value="Chromosome"/>
</dbReference>
<dbReference type="EMBL" id="CP021235">
    <property type="protein sequence ID" value="ARS37459.1"/>
    <property type="molecule type" value="Genomic_DNA"/>
</dbReference>
<organism evidence="1 2">
    <name type="scientific">Pontibacter actiniarum</name>
    <dbReference type="NCBI Taxonomy" id="323450"/>
    <lineage>
        <taxon>Bacteria</taxon>
        <taxon>Pseudomonadati</taxon>
        <taxon>Bacteroidota</taxon>
        <taxon>Cytophagia</taxon>
        <taxon>Cytophagales</taxon>
        <taxon>Hymenobacteraceae</taxon>
        <taxon>Pontibacter</taxon>
    </lineage>
</organism>
<dbReference type="STRING" id="709015.GCA_000472485_03964"/>
<dbReference type="CDD" id="cd14789">
    <property type="entry name" value="Tiki"/>
    <property type="match status" value="1"/>
</dbReference>
<dbReference type="Pfam" id="PF01963">
    <property type="entry name" value="TraB_PrgY_gumN"/>
    <property type="match status" value="1"/>
</dbReference>
<dbReference type="OrthoDB" id="9798714at2"/>
<dbReference type="KEGG" id="pact:CA264_19640"/>
<sequence length="241" mass="27934">MKKFQFLLWWVIILIFSCSTERETKSGIFWKITSKDGKEAFVFGTMHEYPHGRVIVSEKVFSALRTCKTLALERDLKNVEDQRNFLRGDKHKVDLKAYQMIASKYKLRNMEGELISVADSNGIRTTGLENAKEVLDVLGKVPHQNESNTKEQTVKDFELLISIYNSEQIEYFANEFLDKQLGHETRKLLVDQRTLNWLDDVESLVKEDRIFFAVGMGHLGGKNGLLNLLKKKGYKLERIKL</sequence>
<dbReference type="AlphaFoldDB" id="A0A1X9YX60"/>
<reference evidence="2" key="1">
    <citation type="submission" date="2017-05" db="EMBL/GenBank/DDBJ databases">
        <authorList>
            <person name="Ray J."/>
            <person name="Price M."/>
            <person name="Deutschbauer A."/>
        </authorList>
    </citation>
    <scope>NUCLEOTIDE SEQUENCE [LARGE SCALE GENOMIC DNA]</scope>
    <source>
        <strain evidence="2">DSM 19842</strain>
    </source>
</reference>
<proteinExistence type="predicted"/>
<dbReference type="InterPro" id="IPR002816">
    <property type="entry name" value="TraB/PrgY/GumN_fam"/>
</dbReference>
<keyword evidence="2" id="KW-1185">Reference proteome</keyword>
<dbReference type="PROSITE" id="PS51257">
    <property type="entry name" value="PROKAR_LIPOPROTEIN"/>
    <property type="match status" value="1"/>
</dbReference>